<organism evidence="3 4">
    <name type="scientific">Stylosanthes scabra</name>
    <dbReference type="NCBI Taxonomy" id="79078"/>
    <lineage>
        <taxon>Eukaryota</taxon>
        <taxon>Viridiplantae</taxon>
        <taxon>Streptophyta</taxon>
        <taxon>Embryophyta</taxon>
        <taxon>Tracheophyta</taxon>
        <taxon>Spermatophyta</taxon>
        <taxon>Magnoliopsida</taxon>
        <taxon>eudicotyledons</taxon>
        <taxon>Gunneridae</taxon>
        <taxon>Pentapetalae</taxon>
        <taxon>rosids</taxon>
        <taxon>fabids</taxon>
        <taxon>Fabales</taxon>
        <taxon>Fabaceae</taxon>
        <taxon>Papilionoideae</taxon>
        <taxon>50 kb inversion clade</taxon>
        <taxon>dalbergioids sensu lato</taxon>
        <taxon>Dalbergieae</taxon>
        <taxon>Pterocarpus clade</taxon>
        <taxon>Stylosanthes</taxon>
    </lineage>
</organism>
<evidence type="ECO:0000313" key="3">
    <source>
        <dbReference type="EMBL" id="MED6176918.1"/>
    </source>
</evidence>
<accession>A0ABU6VY72</accession>
<evidence type="ECO:0000256" key="1">
    <source>
        <dbReference type="SAM" id="MobiDB-lite"/>
    </source>
</evidence>
<dbReference type="Pfam" id="PF20167">
    <property type="entry name" value="Transposase_32"/>
    <property type="match status" value="1"/>
</dbReference>
<protein>
    <recommendedName>
        <fullName evidence="2">Putative plant transposon protein domain-containing protein</fullName>
    </recommendedName>
</protein>
<feature type="compositionally biased region" description="Pro residues" evidence="1">
    <location>
        <begin position="351"/>
        <end position="362"/>
    </location>
</feature>
<reference evidence="3 4" key="1">
    <citation type="journal article" date="2023" name="Plants (Basel)">
        <title>Bridging the Gap: Combining Genomics and Transcriptomics Approaches to Understand Stylosanthes scabra, an Orphan Legume from the Brazilian Caatinga.</title>
        <authorList>
            <person name="Ferreira-Neto J.R.C."/>
            <person name="da Silva M.D."/>
            <person name="Binneck E."/>
            <person name="de Melo N.F."/>
            <person name="da Silva R.H."/>
            <person name="de Melo A.L.T.M."/>
            <person name="Pandolfi V."/>
            <person name="Bustamante F.O."/>
            <person name="Brasileiro-Vidal A.C."/>
            <person name="Benko-Iseppon A.M."/>
        </authorList>
    </citation>
    <scope>NUCLEOTIDE SEQUENCE [LARGE SCALE GENOMIC DNA]</scope>
    <source>
        <tissue evidence="3">Leaves</tissue>
    </source>
</reference>
<keyword evidence="4" id="KW-1185">Reference proteome</keyword>
<gene>
    <name evidence="3" type="ORF">PIB30_092937</name>
</gene>
<name>A0ABU6VY72_9FABA</name>
<feature type="region of interest" description="Disordered" evidence="1">
    <location>
        <begin position="346"/>
        <end position="378"/>
    </location>
</feature>
<comment type="caution">
    <text evidence="3">The sequence shown here is derived from an EMBL/GenBank/DDBJ whole genome shotgun (WGS) entry which is preliminary data.</text>
</comment>
<feature type="compositionally biased region" description="Low complexity" evidence="1">
    <location>
        <begin position="363"/>
        <end position="378"/>
    </location>
</feature>
<evidence type="ECO:0000313" key="4">
    <source>
        <dbReference type="Proteomes" id="UP001341840"/>
    </source>
</evidence>
<proteinExistence type="predicted"/>
<sequence length="378" mass="43301">MARSCLETPKMASCHVYFLSLNFCQVDAETKGDLSSRCLLSEFKSGHDLEWCCLGQDESHLAKEKEVTFECYLSRLACLVITFGEEGYVWRRKCQTWLGKGVARQPSSRTHGTSSRRQTSQGAERFETPTHAKRGQMLSERKVMHERVINFRGKRYTFQEQIFARGWQFMYDSVVPINMSLVREFYANCDKKNQREVYIRGRKIPCYLGDIEGVLHIPRLKGVSEHNAVGEKYDSNDLDLDEVMRVIGRDGPTWPDVPGRINKNILNKDAWMWMKLVGMTVSLPGVMVTAMYEDPTMSKRQLLPFPMFITKWAAKAGVPTYQGDEIFNVQKAQQFFPYGMWKEERGAVEDPIPPPMPSPVRPPVTRTSTPTPSARSSQ</sequence>
<evidence type="ECO:0000259" key="2">
    <source>
        <dbReference type="Pfam" id="PF20167"/>
    </source>
</evidence>
<feature type="compositionally biased region" description="Polar residues" evidence="1">
    <location>
        <begin position="105"/>
        <end position="122"/>
    </location>
</feature>
<feature type="domain" description="Putative plant transposon protein" evidence="2">
    <location>
        <begin position="164"/>
        <end position="319"/>
    </location>
</feature>
<dbReference type="EMBL" id="JASCZI010152985">
    <property type="protein sequence ID" value="MED6176918.1"/>
    <property type="molecule type" value="Genomic_DNA"/>
</dbReference>
<feature type="region of interest" description="Disordered" evidence="1">
    <location>
        <begin position="103"/>
        <end position="137"/>
    </location>
</feature>
<dbReference type="Proteomes" id="UP001341840">
    <property type="component" value="Unassembled WGS sequence"/>
</dbReference>
<dbReference type="InterPro" id="IPR046796">
    <property type="entry name" value="Transposase_32_dom"/>
</dbReference>